<dbReference type="PANTHER" id="PTHR12243:SF67">
    <property type="entry name" value="COREPRESSOR OF PANGOLIN, ISOFORM A-RELATED"/>
    <property type="match status" value="1"/>
</dbReference>
<feature type="non-terminal residue" evidence="3">
    <location>
        <position position="1"/>
    </location>
</feature>
<evidence type="ECO:0000313" key="3">
    <source>
        <dbReference type="EMBL" id="KYN30082.1"/>
    </source>
</evidence>
<gene>
    <name evidence="3" type="ORF">ALC57_00459</name>
</gene>
<dbReference type="InterPro" id="IPR006578">
    <property type="entry name" value="MADF-dom"/>
</dbReference>
<name>A0A151JRW4_9HYME</name>
<proteinExistence type="predicted"/>
<dbReference type="InterPro" id="IPR039353">
    <property type="entry name" value="TF_Adf1"/>
</dbReference>
<dbReference type="AlphaFoldDB" id="A0A151JRW4"/>
<sequence>RQKLKCGYCSYIVYGSCANVLAYHCFSTFNENLHAINVDSKAVVTMLDGAEEINEIKGTQETSVEEVEEIDKFSSSSNLDEILIDLVHARRALWDYTIPVKNRTKLKKDALWQEIENILGSLTVAMAKQKWKQLRDSYIKARKKMQGYVRSGSGAEAAHPPKSSFSHYERMRFLDDTVSTVPTINSLQHLLPSSSTSSDYFKDFDANVSVSASCSTLDSVEYDTKSSDNRSESNRHSTCSSPKNNKKKHAQLQETFYEVLSKSSQRERDTVDSFLEVLGDLLRHLPYIKRRNFQKKIFDLTITEEDKMLNEKNV</sequence>
<keyword evidence="4" id="KW-1185">Reference proteome</keyword>
<dbReference type="Proteomes" id="UP000078492">
    <property type="component" value="Unassembled WGS sequence"/>
</dbReference>
<feature type="domain" description="MADF" evidence="2">
    <location>
        <begin position="82"/>
        <end position="179"/>
    </location>
</feature>
<feature type="region of interest" description="Disordered" evidence="1">
    <location>
        <begin position="222"/>
        <end position="248"/>
    </location>
</feature>
<feature type="compositionally biased region" description="Basic and acidic residues" evidence="1">
    <location>
        <begin position="222"/>
        <end position="235"/>
    </location>
</feature>
<dbReference type="STRING" id="471704.A0A151JRW4"/>
<organism evidence="3 4">
    <name type="scientific">Trachymyrmex cornetzi</name>
    <dbReference type="NCBI Taxonomy" id="471704"/>
    <lineage>
        <taxon>Eukaryota</taxon>
        <taxon>Metazoa</taxon>
        <taxon>Ecdysozoa</taxon>
        <taxon>Arthropoda</taxon>
        <taxon>Hexapoda</taxon>
        <taxon>Insecta</taxon>
        <taxon>Pterygota</taxon>
        <taxon>Neoptera</taxon>
        <taxon>Endopterygota</taxon>
        <taxon>Hymenoptera</taxon>
        <taxon>Apocrita</taxon>
        <taxon>Aculeata</taxon>
        <taxon>Formicoidea</taxon>
        <taxon>Formicidae</taxon>
        <taxon>Myrmicinae</taxon>
        <taxon>Trachymyrmex</taxon>
    </lineage>
</organism>
<evidence type="ECO:0000313" key="4">
    <source>
        <dbReference type="Proteomes" id="UP000078492"/>
    </source>
</evidence>
<dbReference type="EMBL" id="KQ978567">
    <property type="protein sequence ID" value="KYN30082.1"/>
    <property type="molecule type" value="Genomic_DNA"/>
</dbReference>
<protein>
    <recommendedName>
        <fullName evidence="2">MADF domain-containing protein</fullName>
    </recommendedName>
</protein>
<dbReference type="Pfam" id="PF10545">
    <property type="entry name" value="MADF_DNA_bdg"/>
    <property type="match status" value="1"/>
</dbReference>
<dbReference type="PANTHER" id="PTHR12243">
    <property type="entry name" value="MADF DOMAIN TRANSCRIPTION FACTOR"/>
    <property type="match status" value="1"/>
</dbReference>
<dbReference type="PROSITE" id="PS51029">
    <property type="entry name" value="MADF"/>
    <property type="match status" value="1"/>
</dbReference>
<reference evidence="3 4" key="1">
    <citation type="submission" date="2015-09" db="EMBL/GenBank/DDBJ databases">
        <title>Trachymyrmex cornetzi WGS genome.</title>
        <authorList>
            <person name="Nygaard S."/>
            <person name="Hu H."/>
            <person name="Boomsma J."/>
            <person name="Zhang G."/>
        </authorList>
    </citation>
    <scope>NUCLEOTIDE SEQUENCE [LARGE SCALE GENOMIC DNA]</scope>
    <source>
        <strain evidence="3">Tcor2-1</strain>
        <tissue evidence="3">Whole body</tissue>
    </source>
</reference>
<accession>A0A151JRW4</accession>
<evidence type="ECO:0000259" key="2">
    <source>
        <dbReference type="PROSITE" id="PS51029"/>
    </source>
</evidence>
<dbReference type="SMART" id="SM00595">
    <property type="entry name" value="MADF"/>
    <property type="match status" value="1"/>
</dbReference>
<evidence type="ECO:0000256" key="1">
    <source>
        <dbReference type="SAM" id="MobiDB-lite"/>
    </source>
</evidence>